<dbReference type="EMBL" id="CP064786">
    <property type="protein sequence ID" value="QSG01606.1"/>
    <property type="molecule type" value="Genomic_DNA"/>
</dbReference>
<keyword evidence="2" id="KW-1185">Reference proteome</keyword>
<name>A0A897MTT1_9EURY</name>
<evidence type="ECO:0000313" key="1">
    <source>
        <dbReference type="EMBL" id="QSG01606.1"/>
    </source>
</evidence>
<gene>
    <name evidence="1" type="primary">vapC2</name>
    <name evidence="1" type="ORF">AArcS_0377</name>
</gene>
<reference evidence="1" key="1">
    <citation type="submission" date="2020-11" db="EMBL/GenBank/DDBJ databases">
        <title>Carbohydrate-dependent, anaerobic sulfur respiration: A novel catabolism in halophilic archaea.</title>
        <authorList>
            <person name="Sorokin D.Y."/>
            <person name="Messina E."/>
            <person name="Smedile F."/>
            <person name="La Cono V."/>
            <person name="Hallsworth J.E."/>
            <person name="Yakimov M.M."/>
        </authorList>
    </citation>
    <scope>NUCLEOTIDE SEQUENCE</scope>
    <source>
        <strain evidence="1">AArc-S</strain>
    </source>
</reference>
<dbReference type="KEGG" id="hara:AArcS_0377"/>
<dbReference type="SUPFAM" id="SSF88723">
    <property type="entry name" value="PIN domain-like"/>
    <property type="match status" value="1"/>
</dbReference>
<dbReference type="InterPro" id="IPR029060">
    <property type="entry name" value="PIN-like_dom_sf"/>
</dbReference>
<accession>A0A897MTT1</accession>
<proteinExistence type="predicted"/>
<organism evidence="1 2">
    <name type="scientific">Natranaeroarchaeum sulfidigenes</name>
    <dbReference type="NCBI Taxonomy" id="2784880"/>
    <lineage>
        <taxon>Archaea</taxon>
        <taxon>Methanobacteriati</taxon>
        <taxon>Methanobacteriota</taxon>
        <taxon>Stenosarchaea group</taxon>
        <taxon>Halobacteria</taxon>
        <taxon>Halobacteriales</taxon>
        <taxon>Natronoarchaeaceae</taxon>
        <taxon>Natranaeroarchaeum</taxon>
    </lineage>
</organism>
<dbReference type="AlphaFoldDB" id="A0A897MTT1"/>
<dbReference type="Proteomes" id="UP000663586">
    <property type="component" value="Chromosome"/>
</dbReference>
<dbReference type="Gene3D" id="3.40.50.1010">
    <property type="entry name" value="5'-nuclease"/>
    <property type="match status" value="1"/>
</dbReference>
<sequence length="81" mass="8806">MVIALDTTFLLDYLDGEPAAGEFLESRTNKPVHAPSLALFETYRGAATSSGSDGLYRVTTRLDWIEPLAVTDGAAREAVFR</sequence>
<evidence type="ECO:0000313" key="2">
    <source>
        <dbReference type="Proteomes" id="UP000663586"/>
    </source>
</evidence>
<protein>
    <submittedName>
        <fullName evidence="1">PIN domain containing protein</fullName>
    </submittedName>
</protein>